<name>B7FUC0_PHATC</name>
<organism evidence="4 5">
    <name type="scientific">Phaeodactylum tricornutum (strain CCAP 1055/1)</name>
    <dbReference type="NCBI Taxonomy" id="556484"/>
    <lineage>
        <taxon>Eukaryota</taxon>
        <taxon>Sar</taxon>
        <taxon>Stramenopiles</taxon>
        <taxon>Ochrophyta</taxon>
        <taxon>Bacillariophyta</taxon>
        <taxon>Bacillariophyceae</taxon>
        <taxon>Bacillariophycidae</taxon>
        <taxon>Naviculales</taxon>
        <taxon>Phaeodactylaceae</taxon>
        <taxon>Phaeodactylum</taxon>
    </lineage>
</organism>
<feature type="compositionally biased region" description="Low complexity" evidence="2">
    <location>
        <begin position="291"/>
        <end position="301"/>
    </location>
</feature>
<feature type="region of interest" description="Disordered" evidence="2">
    <location>
        <begin position="174"/>
        <end position="234"/>
    </location>
</feature>
<dbReference type="KEGG" id="pti:PHATRDRAFT_44501"/>
<evidence type="ECO:0000313" key="4">
    <source>
        <dbReference type="EMBL" id="EEC50234.1"/>
    </source>
</evidence>
<feature type="transmembrane region" description="Helical" evidence="3">
    <location>
        <begin position="799"/>
        <end position="821"/>
    </location>
</feature>
<dbReference type="EMBL" id="CM000607">
    <property type="protein sequence ID" value="EEC50234.1"/>
    <property type="molecule type" value="Genomic_DNA"/>
</dbReference>
<feature type="coiled-coil region" evidence="1">
    <location>
        <begin position="575"/>
        <end position="669"/>
    </location>
</feature>
<evidence type="ECO:0008006" key="6">
    <source>
        <dbReference type="Google" id="ProtNLM"/>
    </source>
</evidence>
<evidence type="ECO:0000256" key="1">
    <source>
        <dbReference type="SAM" id="Coils"/>
    </source>
</evidence>
<feature type="coiled-coil region" evidence="1">
    <location>
        <begin position="343"/>
        <end position="402"/>
    </location>
</feature>
<keyword evidence="1" id="KW-0175">Coiled coil</keyword>
<feature type="coiled-coil region" evidence="1">
    <location>
        <begin position="433"/>
        <end position="512"/>
    </location>
</feature>
<proteinExistence type="predicted"/>
<keyword evidence="3" id="KW-0472">Membrane</keyword>
<keyword evidence="5" id="KW-1185">Reference proteome</keyword>
<reference evidence="5" key="2">
    <citation type="submission" date="2008-08" db="EMBL/GenBank/DDBJ databases">
        <authorList>
            <consortium name="Diatom Consortium"/>
            <person name="Grigoriev I."/>
            <person name="Grimwood J."/>
            <person name="Kuo A."/>
            <person name="Otillar R.P."/>
            <person name="Salamov A."/>
            <person name="Detter J.C."/>
            <person name="Lindquist E."/>
            <person name="Shapiro H."/>
            <person name="Lucas S."/>
            <person name="Glavina del Rio T."/>
            <person name="Pitluck S."/>
            <person name="Rokhsar D."/>
            <person name="Bowler C."/>
        </authorList>
    </citation>
    <scope>GENOME REANNOTATION</scope>
    <source>
        <strain evidence="5">CCAP 1055/1</strain>
    </source>
</reference>
<keyword evidence="3" id="KW-1133">Transmembrane helix</keyword>
<dbReference type="GeneID" id="7197771"/>
<evidence type="ECO:0000256" key="3">
    <source>
        <dbReference type="SAM" id="Phobius"/>
    </source>
</evidence>
<reference evidence="4 5" key="1">
    <citation type="journal article" date="2008" name="Nature">
        <title>The Phaeodactylum genome reveals the evolutionary history of diatom genomes.</title>
        <authorList>
            <person name="Bowler C."/>
            <person name="Allen A.E."/>
            <person name="Badger J.H."/>
            <person name="Grimwood J."/>
            <person name="Jabbari K."/>
            <person name="Kuo A."/>
            <person name="Maheswari U."/>
            <person name="Martens C."/>
            <person name="Maumus F."/>
            <person name="Otillar R.P."/>
            <person name="Rayko E."/>
            <person name="Salamov A."/>
            <person name="Vandepoele K."/>
            <person name="Beszteri B."/>
            <person name="Gruber A."/>
            <person name="Heijde M."/>
            <person name="Katinka M."/>
            <person name="Mock T."/>
            <person name="Valentin K."/>
            <person name="Verret F."/>
            <person name="Berges J.A."/>
            <person name="Brownlee C."/>
            <person name="Cadoret J.P."/>
            <person name="Chiovitti A."/>
            <person name="Choi C.J."/>
            <person name="Coesel S."/>
            <person name="De Martino A."/>
            <person name="Detter J.C."/>
            <person name="Durkin C."/>
            <person name="Falciatore A."/>
            <person name="Fournet J."/>
            <person name="Haruta M."/>
            <person name="Huysman M.J."/>
            <person name="Jenkins B.D."/>
            <person name="Jiroutova K."/>
            <person name="Jorgensen R.E."/>
            <person name="Joubert Y."/>
            <person name="Kaplan A."/>
            <person name="Kroger N."/>
            <person name="Kroth P.G."/>
            <person name="La Roche J."/>
            <person name="Lindquist E."/>
            <person name="Lommer M."/>
            <person name="Martin-Jezequel V."/>
            <person name="Lopez P.J."/>
            <person name="Lucas S."/>
            <person name="Mangogna M."/>
            <person name="McGinnis K."/>
            <person name="Medlin L.K."/>
            <person name="Montsant A."/>
            <person name="Oudot-Le Secq M.P."/>
            <person name="Napoli C."/>
            <person name="Obornik M."/>
            <person name="Parker M.S."/>
            <person name="Petit J.L."/>
            <person name="Porcel B.M."/>
            <person name="Poulsen N."/>
            <person name="Robison M."/>
            <person name="Rychlewski L."/>
            <person name="Rynearson T.A."/>
            <person name="Schmutz J."/>
            <person name="Shapiro H."/>
            <person name="Siaut M."/>
            <person name="Stanley M."/>
            <person name="Sussman M.R."/>
            <person name="Taylor A.R."/>
            <person name="Vardi A."/>
            <person name="von Dassow P."/>
            <person name="Vyverman W."/>
            <person name="Willis A."/>
            <person name="Wyrwicz L.S."/>
            <person name="Rokhsar D.S."/>
            <person name="Weissenbach J."/>
            <person name="Armbrust E.V."/>
            <person name="Green B.R."/>
            <person name="Van de Peer Y."/>
            <person name="Grigoriev I.V."/>
        </authorList>
    </citation>
    <scope>NUCLEOTIDE SEQUENCE [LARGE SCALE GENOMIC DNA]</scope>
    <source>
        <strain evidence="4 5">CCAP 1055/1</strain>
    </source>
</reference>
<evidence type="ECO:0000256" key="2">
    <source>
        <dbReference type="SAM" id="MobiDB-lite"/>
    </source>
</evidence>
<dbReference type="OrthoDB" id="248903at2759"/>
<evidence type="ECO:0000313" key="5">
    <source>
        <dbReference type="Proteomes" id="UP000000759"/>
    </source>
</evidence>
<dbReference type="RefSeq" id="XP_002178569.1">
    <property type="nucleotide sequence ID" value="XM_002178533.1"/>
</dbReference>
<feature type="compositionally biased region" description="Polar residues" evidence="2">
    <location>
        <begin position="248"/>
        <end position="266"/>
    </location>
</feature>
<dbReference type="Proteomes" id="UP000000759">
    <property type="component" value="Chromosome 4"/>
</dbReference>
<dbReference type="PaxDb" id="2850-Phatr44501"/>
<feature type="region of interest" description="Disordered" evidence="2">
    <location>
        <begin position="532"/>
        <end position="555"/>
    </location>
</feature>
<feature type="region of interest" description="Disordered" evidence="2">
    <location>
        <begin position="246"/>
        <end position="324"/>
    </location>
</feature>
<keyword evidence="3" id="KW-0812">Transmembrane</keyword>
<dbReference type="eggNOG" id="ENOG502QV1Z">
    <property type="taxonomic scope" value="Eukaryota"/>
</dbReference>
<dbReference type="AlphaFoldDB" id="B7FUC0"/>
<feature type="compositionally biased region" description="Low complexity" evidence="2">
    <location>
        <begin position="207"/>
        <end position="220"/>
    </location>
</feature>
<sequence length="851" mass="96549">MVNSEFTVLEKYKQAHRDCTFPSFLWTSSLTVVSYPFFLRLYSFHFECSQDSDLRSKRLPLRRDILRKTPCHVGCRPSGICWKNWTVRWKRQLTKSQQLRPFWRSDFSEIERPTPRDDSYYSEDDEWPSEEELKDDGGGGEEEAAPSQSFDSYSKAFLEEEKMTAQYNKTEADASLAGARGSEPAQKYDTPDELNGLQNFSKKGKLSPDSFSDVSHPSSSEYINAPVVQERSESIQTEVMEPLPHITVTASAPQPFCNESIQQTRATDFRDSEADDAFLADSPAQEALATSSQSQNASQSKVSDHSEPNGKNLALPPPRSNNTSSKRMLAELQRTQKLTVTLQAQLDAANVEIEAQHKELQNAAKTLQADRERADEEREDLLDEHEDEITRLKQSYDQQLEIQKKTCDAELLQVTARLQHEQDLRVREGGDWTKELEEALQRERDGLQRLNSIQMEKSMFDAKVSKLETQHDALQKRVVFLNESAEAAAVAARQAEEKLDEAVSSHKRQLAQRQAREAELERTVAELGSVLTRARQAPGHNNAPSSSSDAPKGEYSRDERFILVKEELETVQTQLVLERQRTQALQDEIEEIAKERTSELRFSKEQNRAYDQQIEELRAQVAHLESQIRTSNQGTNQNFNLEDSDDAFVASLQRELSNAKQNIASVSDQLVHQQFLSEQAKSEVLALRGRLQSATMRADEAERSLTRVDTDLDGDSRLYEIEAGGYYAGSKARRRIKRDAGFRNTTYGSRYRILSTRSVSAALGLRGTGNQQIHQIAMTLDALDSWMLETTDILRHEPLVRIGLVTYFLVVHMWCFGLVFFHTMASEHGDLGALKGRGALIQPTPLQHHIP</sequence>
<feature type="compositionally biased region" description="Acidic residues" evidence="2">
    <location>
        <begin position="120"/>
        <end position="144"/>
    </location>
</feature>
<dbReference type="HOGENOM" id="CLU_335411_0_0_1"/>
<gene>
    <name evidence="4" type="ORF">PHATRDRAFT_44501</name>
</gene>
<protein>
    <recommendedName>
        <fullName evidence="6">Golgin-84</fullName>
    </recommendedName>
</protein>
<feature type="region of interest" description="Disordered" evidence="2">
    <location>
        <begin position="114"/>
        <end position="150"/>
    </location>
</feature>
<accession>B7FUC0</accession>
<dbReference type="InParanoid" id="B7FUC0"/>